<dbReference type="SUPFAM" id="SSF48150">
    <property type="entry name" value="DNA-glycosylase"/>
    <property type="match status" value="1"/>
</dbReference>
<evidence type="ECO:0000313" key="2">
    <source>
        <dbReference type="EMBL" id="NHA68900.1"/>
    </source>
</evidence>
<dbReference type="GO" id="GO:0006284">
    <property type="term" value="P:base-excision repair"/>
    <property type="evidence" value="ECO:0007669"/>
    <property type="project" value="InterPro"/>
</dbReference>
<dbReference type="EMBL" id="SAYU02000041">
    <property type="protein sequence ID" value="NHA68900.1"/>
    <property type="molecule type" value="Genomic_DNA"/>
</dbReference>
<dbReference type="Gene3D" id="1.10.340.30">
    <property type="entry name" value="Hypothetical protein, domain 2"/>
    <property type="match status" value="1"/>
</dbReference>
<accession>A0A8T6R610</accession>
<gene>
    <name evidence="2" type="ORF">EPD83_012680</name>
</gene>
<dbReference type="RefSeq" id="WP_165566664.1">
    <property type="nucleotide sequence ID" value="NZ_SAYU02000041.1"/>
</dbReference>
<dbReference type="AlphaFoldDB" id="A0A8T6R610"/>
<dbReference type="Proteomes" id="UP000287866">
    <property type="component" value="Unassembled WGS sequence"/>
</dbReference>
<keyword evidence="1" id="KW-0862">Zinc</keyword>
<name>A0A8T6R610_9MICO</name>
<keyword evidence="1" id="KW-0479">Metal-binding</keyword>
<comment type="caution">
    <text evidence="2">The sequence shown here is derived from an EMBL/GenBank/DDBJ whole genome shotgun (WGS) entry which is preliminary data.</text>
</comment>
<protein>
    <submittedName>
        <fullName evidence="2">DNA-3-methyladenine glycosylase I</fullName>
    </submittedName>
</protein>
<dbReference type="PANTHER" id="PTHR30037">
    <property type="entry name" value="DNA-3-METHYLADENINE GLYCOSYLASE 1"/>
    <property type="match status" value="1"/>
</dbReference>
<dbReference type="InterPro" id="IPR052891">
    <property type="entry name" value="DNA-3mA_glycosylase"/>
</dbReference>
<feature type="binding site" evidence="1">
    <location>
        <position position="197"/>
    </location>
    <ligand>
        <name>Zn(2+)</name>
        <dbReference type="ChEBI" id="CHEBI:29105"/>
    </ligand>
</feature>
<dbReference type="GO" id="GO:0008725">
    <property type="term" value="F:DNA-3-methyladenine glycosylase activity"/>
    <property type="evidence" value="ECO:0007669"/>
    <property type="project" value="InterPro"/>
</dbReference>
<evidence type="ECO:0000256" key="1">
    <source>
        <dbReference type="PIRSR" id="PIRSR605019-1"/>
    </source>
</evidence>
<proteinExistence type="predicted"/>
<keyword evidence="3" id="KW-1185">Reference proteome</keyword>
<dbReference type="InterPro" id="IPR005019">
    <property type="entry name" value="Adenine_glyco"/>
</dbReference>
<evidence type="ECO:0000313" key="3">
    <source>
        <dbReference type="Proteomes" id="UP000287866"/>
    </source>
</evidence>
<organism evidence="2 3">
    <name type="scientific">Phycicoccus flavus</name>
    <dbReference type="NCBI Taxonomy" id="2502783"/>
    <lineage>
        <taxon>Bacteria</taxon>
        <taxon>Bacillati</taxon>
        <taxon>Actinomycetota</taxon>
        <taxon>Actinomycetes</taxon>
        <taxon>Micrococcales</taxon>
        <taxon>Intrasporangiaceae</taxon>
        <taxon>Phycicoccus</taxon>
    </lineage>
</organism>
<dbReference type="PANTHER" id="PTHR30037:SF4">
    <property type="entry name" value="DNA-3-METHYLADENINE GLYCOSYLASE I"/>
    <property type="match status" value="1"/>
</dbReference>
<dbReference type="InterPro" id="IPR011257">
    <property type="entry name" value="DNA_glycosylase"/>
</dbReference>
<dbReference type="GO" id="GO:0046872">
    <property type="term" value="F:metal ion binding"/>
    <property type="evidence" value="ECO:0007669"/>
    <property type="project" value="UniProtKB-KW"/>
</dbReference>
<reference evidence="2" key="1">
    <citation type="submission" date="2020-03" db="EMBL/GenBank/DDBJ databases">
        <title>Phycicoccus flavus sp. nov., a novel endophytic actinobacterium isolated from branch of Kandelia candel.</title>
        <authorList>
            <person name="Tuo L."/>
        </authorList>
    </citation>
    <scope>NUCLEOTIDE SEQUENCE</scope>
    <source>
        <strain evidence="2">CMS6Z-2</strain>
    </source>
</reference>
<sequence>MSDEASATGREARGEGLVVGADGLARPTWAATDPLLRDYYDTEWGMPVRDERGVFERLSLEAFQSGLSWATILRKRPAFRVAFDGFDPDVVAGYGEADLARLLADAGIVRNRAKVLATVRNAAATVALREDPDGDLAAFVWSFRPADTPRPRTQHEVPTTSPESLALSKALKRKGFTFVGPTTMYALMEALGLVDTHLLGSHRRGSSGVWPS</sequence>
<dbReference type="Pfam" id="PF03352">
    <property type="entry name" value="Adenine_glyco"/>
    <property type="match status" value="1"/>
</dbReference>